<proteinExistence type="predicted"/>
<accession>A0A424YBC8</accession>
<dbReference type="GO" id="GO:0016758">
    <property type="term" value="F:hexosyltransferase activity"/>
    <property type="evidence" value="ECO:0007669"/>
    <property type="project" value="InterPro"/>
</dbReference>
<dbReference type="SUPFAM" id="SSF53756">
    <property type="entry name" value="UDP-Glycosyltransferase/glycogen phosphorylase"/>
    <property type="match status" value="1"/>
</dbReference>
<name>A0A424YBC8_9FIRM</name>
<dbReference type="PANTHER" id="PTHR21015:SF22">
    <property type="entry name" value="GLYCOSYLTRANSFERASE"/>
    <property type="match status" value="1"/>
</dbReference>
<sequence length="241" mass="26608">PGVTNKILSKFANKVCVSFEASKKYFRDLDKVEVTGNPRAYEVLGSSREEGIKYLGLNPNKATVLIVGGSRGAEVINQNALKMLPHLSKISHAQFVYVTGQVYYDKVVDYIKKRENLGLDNIIIKPYLVEMPLALSAADLVISRAGATTLAEITVLGIPSILIPSPNVTNNHQYLNAKVLSEGGAAELVNEEDLTPSLLVNKIIELIENKKRLYEMSLCSEKLSYPDSTRTIFRLLKDIAK</sequence>
<evidence type="ECO:0000259" key="1">
    <source>
        <dbReference type="Pfam" id="PF04101"/>
    </source>
</evidence>
<feature type="domain" description="Glycosyl transferase family 28 C-terminal" evidence="1">
    <location>
        <begin position="63"/>
        <end position="223"/>
    </location>
</feature>
<keyword evidence="2" id="KW-0808">Transferase</keyword>
<protein>
    <submittedName>
        <fullName evidence="2">UDP-N-acetylglucosamine--N-acetylmuramyl-(Pentapeptide) pyrophosphoryl-undecaprenol N-acetylglucosamine transferase</fullName>
    </submittedName>
</protein>
<dbReference type="Proteomes" id="UP000285138">
    <property type="component" value="Unassembled WGS sequence"/>
</dbReference>
<comment type="caution">
    <text evidence="2">The sequence shown here is derived from an EMBL/GenBank/DDBJ whole genome shotgun (WGS) entry which is preliminary data.</text>
</comment>
<evidence type="ECO:0000313" key="3">
    <source>
        <dbReference type="Proteomes" id="UP000285138"/>
    </source>
</evidence>
<reference evidence="2 3" key="1">
    <citation type="submission" date="2018-08" db="EMBL/GenBank/DDBJ databases">
        <title>The metabolism and importance of syntrophic acetate oxidation coupled to methane or sulfide production in haloalkaline environments.</title>
        <authorList>
            <person name="Timmers P.H.A."/>
            <person name="Vavourakis C.D."/>
            <person name="Sorokin D.Y."/>
            <person name="Sinninghe Damste J.S."/>
            <person name="Muyzer G."/>
            <person name="Stams A.J.M."/>
            <person name="Plugge C.M."/>
        </authorList>
    </citation>
    <scope>NUCLEOTIDE SEQUENCE [LARGE SCALE GENOMIC DNA]</scope>
    <source>
        <strain evidence="2">MSAO_Bac1</strain>
    </source>
</reference>
<dbReference type="Gene3D" id="3.40.50.2000">
    <property type="entry name" value="Glycogen Phosphorylase B"/>
    <property type="match status" value="2"/>
</dbReference>
<dbReference type="CDD" id="cd03785">
    <property type="entry name" value="GT28_MurG"/>
    <property type="match status" value="1"/>
</dbReference>
<dbReference type="Pfam" id="PF04101">
    <property type="entry name" value="Glyco_tran_28_C"/>
    <property type="match status" value="1"/>
</dbReference>
<dbReference type="AlphaFoldDB" id="A0A424YBC8"/>
<dbReference type="PANTHER" id="PTHR21015">
    <property type="entry name" value="UDP-N-ACETYLGLUCOSAMINE--N-ACETYLMURAMYL-(PENTAPEPTIDE) PYROPHOSPHORYL-UNDECAPRENOL N-ACETYLGLUCOSAMINE TRANSFERASE 1"/>
    <property type="match status" value="1"/>
</dbReference>
<evidence type="ECO:0000313" key="2">
    <source>
        <dbReference type="EMBL" id="RQD74135.1"/>
    </source>
</evidence>
<organism evidence="2 3">
    <name type="scientific">Candidatus Syntrophonatronum acetioxidans</name>
    <dbReference type="NCBI Taxonomy" id="1795816"/>
    <lineage>
        <taxon>Bacteria</taxon>
        <taxon>Bacillati</taxon>
        <taxon>Bacillota</taxon>
        <taxon>Clostridia</taxon>
        <taxon>Eubacteriales</taxon>
        <taxon>Syntrophomonadaceae</taxon>
        <taxon>Candidatus Syntrophonatronum</taxon>
    </lineage>
</organism>
<dbReference type="EMBL" id="QZAA01000216">
    <property type="protein sequence ID" value="RQD74135.1"/>
    <property type="molecule type" value="Genomic_DNA"/>
</dbReference>
<feature type="non-terminal residue" evidence="2">
    <location>
        <position position="1"/>
    </location>
</feature>
<dbReference type="InterPro" id="IPR007235">
    <property type="entry name" value="Glyco_trans_28_C"/>
</dbReference>
<gene>
    <name evidence="2" type="ORF">D5R97_08335</name>
</gene>